<dbReference type="Gene3D" id="3.20.20.140">
    <property type="entry name" value="Metal-dependent hydrolases"/>
    <property type="match status" value="1"/>
</dbReference>
<comment type="function">
    <text evidence="2">Catalyzes the reversible cyclization of carbamoyl aspartate to dihydroorotate.</text>
</comment>
<evidence type="ECO:0000256" key="4">
    <source>
        <dbReference type="ARBA" id="ARBA00022723"/>
    </source>
</evidence>
<evidence type="ECO:0000313" key="7">
    <source>
        <dbReference type="Proteomes" id="UP000315498"/>
    </source>
</evidence>
<evidence type="ECO:0000256" key="3">
    <source>
        <dbReference type="ARBA" id="ARBA00010286"/>
    </source>
</evidence>
<dbReference type="InterPro" id="IPR050138">
    <property type="entry name" value="DHOase/Allantoinase_Hydrolase"/>
</dbReference>
<dbReference type="Proteomes" id="UP000315498">
    <property type="component" value="Unassembled WGS sequence"/>
</dbReference>
<dbReference type="GO" id="GO:0004151">
    <property type="term" value="F:dihydroorotase activity"/>
    <property type="evidence" value="ECO:0007669"/>
    <property type="project" value="UniProtKB-EC"/>
</dbReference>
<dbReference type="InterPro" id="IPR002195">
    <property type="entry name" value="Dihydroorotase_CS"/>
</dbReference>
<dbReference type="InterPro" id="IPR032466">
    <property type="entry name" value="Metal_Hydrolase"/>
</dbReference>
<evidence type="ECO:0000313" key="6">
    <source>
        <dbReference type="EMBL" id="RZO24085.1"/>
    </source>
</evidence>
<protein>
    <submittedName>
        <fullName evidence="6">Dihydroorotase</fullName>
        <ecNumber evidence="6">3.5.2.3</ecNumber>
    </submittedName>
</protein>
<feature type="non-terminal residue" evidence="6">
    <location>
        <position position="347"/>
    </location>
</feature>
<comment type="similarity">
    <text evidence="3">Belongs to the metallo-dependent hydrolases superfamily. DHOase family. Class I DHOase subfamily.</text>
</comment>
<dbReference type="GO" id="GO:0046872">
    <property type="term" value="F:metal ion binding"/>
    <property type="evidence" value="ECO:0007669"/>
    <property type="project" value="UniProtKB-KW"/>
</dbReference>
<evidence type="ECO:0000256" key="1">
    <source>
        <dbReference type="ARBA" id="ARBA00001947"/>
    </source>
</evidence>
<dbReference type="Gene3D" id="2.30.40.10">
    <property type="entry name" value="Urease, subunit C, domain 1"/>
    <property type="match status" value="1"/>
</dbReference>
<comment type="cofactor">
    <cofactor evidence="1">
        <name>Zn(2+)</name>
        <dbReference type="ChEBI" id="CHEBI:29105"/>
    </cofactor>
</comment>
<dbReference type="GO" id="GO:0004038">
    <property type="term" value="F:allantoinase activity"/>
    <property type="evidence" value="ECO:0007669"/>
    <property type="project" value="TreeGrafter"/>
</dbReference>
<proteinExistence type="inferred from homology"/>
<organism evidence="6 7">
    <name type="scientific">SAR86 cluster bacterium</name>
    <dbReference type="NCBI Taxonomy" id="2030880"/>
    <lineage>
        <taxon>Bacteria</taxon>
        <taxon>Pseudomonadati</taxon>
        <taxon>Pseudomonadota</taxon>
        <taxon>Gammaproteobacteria</taxon>
        <taxon>SAR86 cluster</taxon>
    </lineage>
</organism>
<sequence length="347" mass="38911">MYDLILKNCNIVNEGSIFESDIAIKNSRIELISKEIDSESKKVTDIDGKYVIPGLIDDQVHFREPGLTHKGEIATESKAGLAGGVTSYFEMPNVNPTTTTNENLTKKFELASTRSLSNYSFHLGGSNTNIEEIKKVDINQAAALKVFMGASTGEMLVDSIDALDDIFNYSPLIVVTHCEDPQRVTDNEKLFFEKYGNDLSAEHHHLIRDVESCYLSSSLAVDLAKKYDSDLHVFHLTTEKEMELFTAGKIDGKKITAEVCVHHMYFNESRYADLGNQIKCNPSIKYESDRLALINALLTDKIDIIATDHAPHTWEEKNQSYSKAPAGLPLVQHGMQILMDFYHQDIL</sequence>
<dbReference type="AlphaFoldDB" id="A0A520MS87"/>
<keyword evidence="4" id="KW-0479">Metal-binding</keyword>
<dbReference type="PROSITE" id="PS00483">
    <property type="entry name" value="DIHYDROOROTASE_2"/>
    <property type="match status" value="1"/>
</dbReference>
<gene>
    <name evidence="6" type="ORF">EVA94_03015</name>
</gene>
<keyword evidence="5 6" id="KW-0378">Hydrolase</keyword>
<dbReference type="SUPFAM" id="SSF51338">
    <property type="entry name" value="Composite domain of metallo-dependent hydrolases"/>
    <property type="match status" value="1"/>
</dbReference>
<comment type="caution">
    <text evidence="6">The sequence shown here is derived from an EMBL/GenBank/DDBJ whole genome shotgun (WGS) entry which is preliminary data.</text>
</comment>
<evidence type="ECO:0000256" key="2">
    <source>
        <dbReference type="ARBA" id="ARBA00002368"/>
    </source>
</evidence>
<dbReference type="InterPro" id="IPR011059">
    <property type="entry name" value="Metal-dep_hydrolase_composite"/>
</dbReference>
<accession>A0A520MS87</accession>
<dbReference type="EMBL" id="SHBG01000027">
    <property type="protein sequence ID" value="RZO24085.1"/>
    <property type="molecule type" value="Genomic_DNA"/>
</dbReference>
<dbReference type="EC" id="3.5.2.3" evidence="6"/>
<dbReference type="GO" id="GO:0005737">
    <property type="term" value="C:cytoplasm"/>
    <property type="evidence" value="ECO:0007669"/>
    <property type="project" value="TreeGrafter"/>
</dbReference>
<name>A0A520MS87_9GAMM</name>
<reference evidence="6 7" key="1">
    <citation type="submission" date="2019-02" db="EMBL/GenBank/DDBJ databases">
        <title>Prokaryotic population dynamics and viral predation in marine succession experiment using metagenomics: the confinement effect.</title>
        <authorList>
            <person name="Haro-Moreno J.M."/>
            <person name="Rodriguez-Valera F."/>
            <person name="Lopez-Perez M."/>
        </authorList>
    </citation>
    <scope>NUCLEOTIDE SEQUENCE [LARGE SCALE GENOMIC DNA]</scope>
    <source>
        <strain evidence="6">MED-G161</strain>
    </source>
</reference>
<dbReference type="PANTHER" id="PTHR43668">
    <property type="entry name" value="ALLANTOINASE"/>
    <property type="match status" value="1"/>
</dbReference>
<dbReference type="GO" id="GO:0006145">
    <property type="term" value="P:purine nucleobase catabolic process"/>
    <property type="evidence" value="ECO:0007669"/>
    <property type="project" value="TreeGrafter"/>
</dbReference>
<dbReference type="PANTHER" id="PTHR43668:SF4">
    <property type="entry name" value="ALLANTOINASE"/>
    <property type="match status" value="1"/>
</dbReference>
<dbReference type="SUPFAM" id="SSF51556">
    <property type="entry name" value="Metallo-dependent hydrolases"/>
    <property type="match status" value="1"/>
</dbReference>
<evidence type="ECO:0000256" key="5">
    <source>
        <dbReference type="ARBA" id="ARBA00022801"/>
    </source>
</evidence>